<sequence length="85" mass="9893">MREVVDNEGNIDKELQLHILNITKIVNMQIRKMLKPEHIEVVGILRSTRFHSSTHPFSLKHLPVFIQGLPVFIKRSLNTRPELAE</sequence>
<dbReference type="OrthoDB" id="621413at2759"/>
<name>A0A4S8KIJ0_DENBC</name>
<dbReference type="EMBL" id="ML182530">
    <property type="protein sequence ID" value="THU75262.1"/>
    <property type="molecule type" value="Genomic_DNA"/>
</dbReference>
<reference evidence="1 2" key="1">
    <citation type="journal article" date="2019" name="Nat. Ecol. Evol.">
        <title>Megaphylogeny resolves global patterns of mushroom evolution.</title>
        <authorList>
            <person name="Varga T."/>
            <person name="Krizsan K."/>
            <person name="Foldi C."/>
            <person name="Dima B."/>
            <person name="Sanchez-Garcia M."/>
            <person name="Sanchez-Ramirez S."/>
            <person name="Szollosi G.J."/>
            <person name="Szarkandi J.G."/>
            <person name="Papp V."/>
            <person name="Albert L."/>
            <person name="Andreopoulos W."/>
            <person name="Angelini C."/>
            <person name="Antonin V."/>
            <person name="Barry K.W."/>
            <person name="Bougher N.L."/>
            <person name="Buchanan P."/>
            <person name="Buyck B."/>
            <person name="Bense V."/>
            <person name="Catcheside P."/>
            <person name="Chovatia M."/>
            <person name="Cooper J."/>
            <person name="Damon W."/>
            <person name="Desjardin D."/>
            <person name="Finy P."/>
            <person name="Geml J."/>
            <person name="Haridas S."/>
            <person name="Hughes K."/>
            <person name="Justo A."/>
            <person name="Karasinski D."/>
            <person name="Kautmanova I."/>
            <person name="Kiss B."/>
            <person name="Kocsube S."/>
            <person name="Kotiranta H."/>
            <person name="LaButti K.M."/>
            <person name="Lechner B.E."/>
            <person name="Liimatainen K."/>
            <person name="Lipzen A."/>
            <person name="Lukacs Z."/>
            <person name="Mihaltcheva S."/>
            <person name="Morgado L.N."/>
            <person name="Niskanen T."/>
            <person name="Noordeloos M.E."/>
            <person name="Ohm R.A."/>
            <person name="Ortiz-Santana B."/>
            <person name="Ovrebo C."/>
            <person name="Racz N."/>
            <person name="Riley R."/>
            <person name="Savchenko A."/>
            <person name="Shiryaev A."/>
            <person name="Soop K."/>
            <person name="Spirin V."/>
            <person name="Szebenyi C."/>
            <person name="Tomsovsky M."/>
            <person name="Tulloss R.E."/>
            <person name="Uehling J."/>
            <person name="Grigoriev I.V."/>
            <person name="Vagvolgyi C."/>
            <person name="Papp T."/>
            <person name="Martin F.M."/>
            <person name="Miettinen O."/>
            <person name="Hibbett D.S."/>
            <person name="Nagy L.G."/>
        </authorList>
    </citation>
    <scope>NUCLEOTIDE SEQUENCE [LARGE SCALE GENOMIC DNA]</scope>
    <source>
        <strain evidence="1 2">CBS 962.96</strain>
    </source>
</reference>
<evidence type="ECO:0000313" key="2">
    <source>
        <dbReference type="Proteomes" id="UP000297245"/>
    </source>
</evidence>
<dbReference type="Proteomes" id="UP000297245">
    <property type="component" value="Unassembled WGS sequence"/>
</dbReference>
<organism evidence="1 2">
    <name type="scientific">Dendrothele bispora (strain CBS 962.96)</name>
    <dbReference type="NCBI Taxonomy" id="1314807"/>
    <lineage>
        <taxon>Eukaryota</taxon>
        <taxon>Fungi</taxon>
        <taxon>Dikarya</taxon>
        <taxon>Basidiomycota</taxon>
        <taxon>Agaricomycotina</taxon>
        <taxon>Agaricomycetes</taxon>
        <taxon>Agaricomycetidae</taxon>
        <taxon>Agaricales</taxon>
        <taxon>Agaricales incertae sedis</taxon>
        <taxon>Dendrothele</taxon>
    </lineage>
</organism>
<accession>A0A4S8KIJ0</accession>
<evidence type="ECO:0000313" key="1">
    <source>
        <dbReference type="EMBL" id="THU75262.1"/>
    </source>
</evidence>
<gene>
    <name evidence="1" type="ORF">K435DRAFT_881229</name>
</gene>
<keyword evidence="2" id="KW-1185">Reference proteome</keyword>
<protein>
    <submittedName>
        <fullName evidence="1">Uncharacterized protein</fullName>
    </submittedName>
</protein>
<dbReference type="AlphaFoldDB" id="A0A4S8KIJ0"/>
<proteinExistence type="predicted"/>